<feature type="transmembrane region" description="Helical" evidence="8">
    <location>
        <begin position="483"/>
        <end position="504"/>
    </location>
</feature>
<gene>
    <name evidence="9" type="ORF">COY52_03710</name>
</gene>
<dbReference type="GO" id="GO:0016471">
    <property type="term" value="C:vacuolar proton-transporting V-type ATPase complex"/>
    <property type="evidence" value="ECO:0007669"/>
    <property type="project" value="TreeGrafter"/>
</dbReference>
<dbReference type="GO" id="GO:0033179">
    <property type="term" value="C:proton-transporting V-type ATPase, V0 domain"/>
    <property type="evidence" value="ECO:0007669"/>
    <property type="project" value="InterPro"/>
</dbReference>
<dbReference type="GO" id="GO:0007035">
    <property type="term" value="P:vacuolar acidification"/>
    <property type="evidence" value="ECO:0007669"/>
    <property type="project" value="TreeGrafter"/>
</dbReference>
<dbReference type="Gene3D" id="3.30.70.2750">
    <property type="match status" value="1"/>
</dbReference>
<feature type="transmembrane region" description="Helical" evidence="8">
    <location>
        <begin position="564"/>
        <end position="584"/>
    </location>
</feature>
<evidence type="ECO:0000256" key="5">
    <source>
        <dbReference type="ARBA" id="ARBA00022989"/>
    </source>
</evidence>
<evidence type="ECO:0000256" key="3">
    <source>
        <dbReference type="ARBA" id="ARBA00022448"/>
    </source>
</evidence>
<comment type="caution">
    <text evidence="9">The sequence shown here is derived from an EMBL/GenBank/DDBJ whole genome shotgun (WGS) entry which is preliminary data.</text>
</comment>
<keyword evidence="4 8" id="KW-0812">Transmembrane</keyword>
<dbReference type="Proteomes" id="UP000229307">
    <property type="component" value="Unassembled WGS sequence"/>
</dbReference>
<evidence type="ECO:0000313" key="10">
    <source>
        <dbReference type="Proteomes" id="UP000229307"/>
    </source>
</evidence>
<keyword evidence="3" id="KW-0813">Transport</keyword>
<evidence type="ECO:0000256" key="8">
    <source>
        <dbReference type="SAM" id="Phobius"/>
    </source>
</evidence>
<evidence type="ECO:0000256" key="2">
    <source>
        <dbReference type="ARBA" id="ARBA00009904"/>
    </source>
</evidence>
<evidence type="ECO:0000256" key="7">
    <source>
        <dbReference type="ARBA" id="ARBA00023136"/>
    </source>
</evidence>
<keyword evidence="7 8" id="KW-0472">Membrane</keyword>
<feature type="transmembrane region" description="Helical" evidence="8">
    <location>
        <begin position="596"/>
        <end position="620"/>
    </location>
</feature>
<protein>
    <submittedName>
        <fullName evidence="9">Uncharacterized protein</fullName>
    </submittedName>
</protein>
<keyword evidence="6" id="KW-0406">Ion transport</keyword>
<feature type="transmembrane region" description="Helical" evidence="8">
    <location>
        <begin position="538"/>
        <end position="558"/>
    </location>
</feature>
<keyword evidence="5 8" id="KW-1133">Transmembrane helix</keyword>
<comment type="similarity">
    <text evidence="2">Belongs to the V-ATPase 116 kDa subunit family.</text>
</comment>
<accession>A0A2M7SDR0</accession>
<feature type="transmembrane region" description="Helical" evidence="8">
    <location>
        <begin position="397"/>
        <end position="419"/>
    </location>
</feature>
<dbReference type="Gene3D" id="1.20.1460.20">
    <property type="match status" value="1"/>
</dbReference>
<dbReference type="PANTHER" id="PTHR11629">
    <property type="entry name" value="VACUOLAR PROTON ATPASES"/>
    <property type="match status" value="1"/>
</dbReference>
<dbReference type="GO" id="GO:0051117">
    <property type="term" value="F:ATPase binding"/>
    <property type="evidence" value="ECO:0007669"/>
    <property type="project" value="TreeGrafter"/>
</dbReference>
<evidence type="ECO:0000256" key="1">
    <source>
        <dbReference type="ARBA" id="ARBA00004141"/>
    </source>
</evidence>
<dbReference type="EMBL" id="PFMR01000101">
    <property type="protein sequence ID" value="PIZ17621.1"/>
    <property type="molecule type" value="Genomic_DNA"/>
</dbReference>
<organism evidence="9 10">
    <name type="scientific">Candidatus Desantisbacteria bacterium CG_4_10_14_0_8_um_filter_48_22</name>
    <dbReference type="NCBI Taxonomy" id="1974543"/>
    <lineage>
        <taxon>Bacteria</taxon>
        <taxon>Candidatus Desantisiibacteriota</taxon>
    </lineage>
</organism>
<feature type="transmembrane region" description="Helical" evidence="8">
    <location>
        <begin position="448"/>
        <end position="471"/>
    </location>
</feature>
<reference evidence="10" key="1">
    <citation type="submission" date="2017-09" db="EMBL/GenBank/DDBJ databases">
        <title>Depth-based differentiation of microbial function through sediment-hosted aquifers and enrichment of novel symbionts in the deep terrestrial subsurface.</title>
        <authorList>
            <person name="Probst A.J."/>
            <person name="Ladd B."/>
            <person name="Jarett J.K."/>
            <person name="Geller-Mcgrath D.E."/>
            <person name="Sieber C.M.K."/>
            <person name="Emerson J.B."/>
            <person name="Anantharaman K."/>
            <person name="Thomas B.C."/>
            <person name="Malmstrom R."/>
            <person name="Stieglmeier M."/>
            <person name="Klingl A."/>
            <person name="Woyke T."/>
            <person name="Ryan C.M."/>
            <person name="Banfield J.F."/>
        </authorList>
    </citation>
    <scope>NUCLEOTIDE SEQUENCE [LARGE SCALE GENOMIC DNA]</scope>
</reference>
<evidence type="ECO:0000256" key="6">
    <source>
        <dbReference type="ARBA" id="ARBA00023065"/>
    </source>
</evidence>
<feature type="transmembrane region" description="Helical" evidence="8">
    <location>
        <begin position="510"/>
        <end position="531"/>
    </location>
</feature>
<dbReference type="AlphaFoldDB" id="A0A2M7SDR0"/>
<comment type="subcellular location">
    <subcellularLocation>
        <location evidence="1">Membrane</location>
        <topology evidence="1">Multi-pass membrane protein</topology>
    </subcellularLocation>
</comment>
<dbReference type="GO" id="GO:0046961">
    <property type="term" value="F:proton-transporting ATPase activity, rotational mechanism"/>
    <property type="evidence" value="ECO:0007669"/>
    <property type="project" value="InterPro"/>
</dbReference>
<dbReference type="Gene3D" id="3.30.70.2170">
    <property type="match status" value="1"/>
</dbReference>
<dbReference type="PANTHER" id="PTHR11629:SF63">
    <property type="entry name" value="V-TYPE PROTON ATPASE SUBUNIT A"/>
    <property type="match status" value="1"/>
</dbReference>
<feature type="transmembrane region" description="Helical" evidence="8">
    <location>
        <begin position="362"/>
        <end position="385"/>
    </location>
</feature>
<sequence>MAIGKVKKIQIIGHRSEQNEIAGFLQEAGAVQLVKPVISEEEYPEISAGEEEEIGKKISVLEQAINYLEKIGEKKGLLAGLIKSRILLDAGQLRGILGADHEKTQSDVRALQEELSGLDQREKHLVGELKLVLPWLKLNAALADLAAGSGSAEVIPGMLPLKNMDALRACLEKEFGERYSLENVSVEKDAAYVLLVLLKEDYQRFKPAETGFIRIELPRVPGTPSQAAEDTMKELAEISKQKLAAREGATALLKEKANLMALYDHLVNQKNKEGAKKEFFNFPHAFVLEGWIRAADLGKLQAQLRDKFSEIEITEVEPGKDEQPPVALENPEGLKPFEMLTRMYGMPGSKDMDPTPLITPFFVLYFGLCITDAAYGVVIMLLAYFFIRRSKTKPSSLLYILFWGGLLTIFGGAITGSWFGDAIDKFRIFSVFGGLKKFMIFDPMVNPIIFLGLALVLGFTQICFGLCVKIYKLARNKMVIDAICDPFCLLMMMMGIPMLVASFMKILPPIYLSVSAAMLIFGVLTTFFYVFVNTKETFFIRFFLSAYSIYSAVTGCFLGDTLSFSRLVALGMATSGIALAVNVIAQFAAGIPVVGIVLAIIVLVGGHAFNIVLQAFGAFVHSMRLQYVEFFTKFYDSGGREFKPFAKEYKYTALSEPDKIVKSMQERVGYFQKT</sequence>
<dbReference type="InterPro" id="IPR002490">
    <property type="entry name" value="V-ATPase_116kDa_su"/>
</dbReference>
<dbReference type="Pfam" id="PF01496">
    <property type="entry name" value="V_ATPase_I"/>
    <property type="match status" value="1"/>
</dbReference>
<proteinExistence type="inferred from homology"/>
<name>A0A2M7SDR0_9BACT</name>
<evidence type="ECO:0000313" key="9">
    <source>
        <dbReference type="EMBL" id="PIZ17621.1"/>
    </source>
</evidence>
<evidence type="ECO:0000256" key="4">
    <source>
        <dbReference type="ARBA" id="ARBA00022692"/>
    </source>
</evidence>